<dbReference type="Pfam" id="PF25053">
    <property type="entry name" value="DUF7791"/>
    <property type="match status" value="1"/>
</dbReference>
<dbReference type="Proteomes" id="UP000297299">
    <property type="component" value="Unassembled WGS sequence"/>
</dbReference>
<evidence type="ECO:0000259" key="3">
    <source>
        <dbReference type="Pfam" id="PF24883"/>
    </source>
</evidence>
<dbReference type="AlphaFoldDB" id="A0A4Y8DI55"/>
<evidence type="ECO:0000313" key="5">
    <source>
        <dbReference type="EMBL" id="TEY87421.1"/>
    </source>
</evidence>
<keyword evidence="1" id="KW-0677">Repeat</keyword>
<feature type="compositionally biased region" description="Basic residues" evidence="2">
    <location>
        <begin position="676"/>
        <end position="696"/>
    </location>
</feature>
<dbReference type="Pfam" id="PF24883">
    <property type="entry name" value="NPHP3_N"/>
    <property type="match status" value="1"/>
</dbReference>
<sequence length="696" mass="81118">MNLRYDTITEAHQHTFEWVFCDPETAQKPWSNFGEWLKRGNGIYWIHGKPGSGKSTLMRFIVEDPRSRDYAETWAQNIPLETPSFFFWNNGDDEVQRSQCGLLRTLLYEILEKHCHLIPVVFPREWKTVLENTRHGVPTKMIHWSLRTLKDTFKVLINETLGKLVFCFFIDGLDEYHGDYWEIAELFVELFKSNHVKICLSSRSEIGFLDTFESMSQLRLHDLTALDIATCVRDKLDGNVQMLRLMDTSPDSCSALINEVVHSGNGVFLWIRLVIDSLLDGLRKRDDISTLRERLVKMPLKLNDLYGRILSSIDQVHMSEASKLFQLYECNETYSGLSVYLAYTISLKSPGQAIIDDTPLFKDFMDQPNPSREFLHDLALVLRTRCGGLLELAKVGKVEYIHQTAKDYIQNAKLWNALLACTSNLEFDPFFTWSVAFLQQLKARVLRTPQAWISFGRTLGRIMSPKLKSYIPMLVEEFDKFAQKELSLLDTQARHWSNYEYNGKNYVDRKSSWHITDTLSASVQKLLYQYVKSKVTADPSLIQREYDPPLTFLESSLHPNLGLELLLFLLEHNANMNGSYRGFSWWKIWLHIMHDFNQRVFIEDSYPMDHMSLDNAFRVMEIMLQRGADIEIIEDIFDVPRADLSVKLLDLVAEKRAEKLATEKHAQNQASELSGRKKRKQKQRNRNRNKRKGKRR</sequence>
<accession>A0A4Y8DI55</accession>
<name>A0A4Y8DI55_9HELO</name>
<dbReference type="InterPro" id="IPR027417">
    <property type="entry name" value="P-loop_NTPase"/>
</dbReference>
<dbReference type="SUPFAM" id="SSF52540">
    <property type="entry name" value="P-loop containing nucleoside triphosphate hydrolases"/>
    <property type="match status" value="1"/>
</dbReference>
<dbReference type="PANTHER" id="PTHR10039">
    <property type="entry name" value="AMELOGENIN"/>
    <property type="match status" value="1"/>
</dbReference>
<evidence type="ECO:0000259" key="4">
    <source>
        <dbReference type="Pfam" id="PF25053"/>
    </source>
</evidence>
<reference evidence="5 6" key="1">
    <citation type="submission" date="2017-11" db="EMBL/GenBank/DDBJ databases">
        <title>Comparative genomics of Botrytis spp.</title>
        <authorList>
            <person name="Valero-Jimenez C.A."/>
            <person name="Tapia P."/>
            <person name="Veloso J."/>
            <person name="Silva-Moreno E."/>
            <person name="Staats M."/>
            <person name="Valdes J.H."/>
            <person name="Van Kan J.A.L."/>
        </authorList>
    </citation>
    <scope>NUCLEOTIDE SEQUENCE [LARGE SCALE GENOMIC DNA]</scope>
    <source>
        <strain evidence="5 6">MUCL2830</strain>
    </source>
</reference>
<protein>
    <submittedName>
        <fullName evidence="5">Uncharacterized protein</fullName>
    </submittedName>
</protein>
<dbReference type="Gene3D" id="3.40.50.300">
    <property type="entry name" value="P-loop containing nucleotide triphosphate hydrolases"/>
    <property type="match status" value="1"/>
</dbReference>
<evidence type="ECO:0000256" key="2">
    <source>
        <dbReference type="SAM" id="MobiDB-lite"/>
    </source>
</evidence>
<dbReference type="InterPro" id="IPR056693">
    <property type="entry name" value="DUF7791"/>
</dbReference>
<dbReference type="InterPro" id="IPR056884">
    <property type="entry name" value="NPHP3-like_N"/>
</dbReference>
<organism evidence="5 6">
    <name type="scientific">Botryotinia calthae</name>
    <dbReference type="NCBI Taxonomy" id="38488"/>
    <lineage>
        <taxon>Eukaryota</taxon>
        <taxon>Fungi</taxon>
        <taxon>Dikarya</taxon>
        <taxon>Ascomycota</taxon>
        <taxon>Pezizomycotina</taxon>
        <taxon>Leotiomycetes</taxon>
        <taxon>Helotiales</taxon>
        <taxon>Sclerotiniaceae</taxon>
        <taxon>Botryotinia</taxon>
    </lineage>
</organism>
<dbReference type="OrthoDB" id="443402at2759"/>
<comment type="caution">
    <text evidence="5">The sequence shown here is derived from an EMBL/GenBank/DDBJ whole genome shotgun (WGS) entry which is preliminary data.</text>
</comment>
<gene>
    <name evidence="5" type="ORF">BOTCAL_0002g00280</name>
</gene>
<dbReference type="PANTHER" id="PTHR10039:SF5">
    <property type="entry name" value="NACHT DOMAIN-CONTAINING PROTEIN"/>
    <property type="match status" value="1"/>
</dbReference>
<dbReference type="EMBL" id="PHWZ01000002">
    <property type="protein sequence ID" value="TEY87421.1"/>
    <property type="molecule type" value="Genomic_DNA"/>
</dbReference>
<proteinExistence type="predicted"/>
<feature type="domain" description="DUF7791" evidence="4">
    <location>
        <begin position="312"/>
        <end position="445"/>
    </location>
</feature>
<evidence type="ECO:0000256" key="1">
    <source>
        <dbReference type="ARBA" id="ARBA00022737"/>
    </source>
</evidence>
<feature type="domain" description="Nephrocystin 3-like N-terminal" evidence="3">
    <location>
        <begin position="31"/>
        <end position="203"/>
    </location>
</feature>
<evidence type="ECO:0000313" key="6">
    <source>
        <dbReference type="Proteomes" id="UP000297299"/>
    </source>
</evidence>
<keyword evidence="6" id="KW-1185">Reference proteome</keyword>
<feature type="region of interest" description="Disordered" evidence="2">
    <location>
        <begin position="660"/>
        <end position="696"/>
    </location>
</feature>